<dbReference type="PANTHER" id="PTHR39209:SF2">
    <property type="entry name" value="CYTOPLASMIC PROTEIN"/>
    <property type="match status" value="1"/>
</dbReference>
<dbReference type="Pfam" id="PF03483">
    <property type="entry name" value="B3_4"/>
    <property type="match status" value="1"/>
</dbReference>
<proteinExistence type="predicted"/>
<protein>
    <recommendedName>
        <fullName evidence="2">B3/B4 tRNA-binding domain-containing protein</fullName>
    </recommendedName>
</protein>
<dbReference type="Gene3D" id="3.50.40.10">
    <property type="entry name" value="Phenylalanyl-trna Synthetase, Chain B, domain 3"/>
    <property type="match status" value="1"/>
</dbReference>
<dbReference type="InterPro" id="IPR020825">
    <property type="entry name" value="Phe-tRNA_synthase-like_B3/B4"/>
</dbReference>
<evidence type="ECO:0000313" key="3">
    <source>
        <dbReference type="EMBL" id="CAA9457785.1"/>
    </source>
</evidence>
<reference evidence="3" key="1">
    <citation type="submission" date="2020-02" db="EMBL/GenBank/DDBJ databases">
        <authorList>
            <person name="Meier V. D."/>
        </authorList>
    </citation>
    <scope>NUCLEOTIDE SEQUENCE</scope>
    <source>
        <strain evidence="3">AVDCRST_MAG25</strain>
    </source>
</reference>
<evidence type="ECO:0000256" key="1">
    <source>
        <dbReference type="SAM" id="MobiDB-lite"/>
    </source>
</evidence>
<gene>
    <name evidence="3" type="ORF">AVDCRST_MAG25-368</name>
</gene>
<accession>A0A6J4QXC0</accession>
<dbReference type="EMBL" id="CADCVI010000026">
    <property type="protein sequence ID" value="CAA9457785.1"/>
    <property type="molecule type" value="Genomic_DNA"/>
</dbReference>
<name>A0A6J4QXC0_9ACTN</name>
<organism evidence="3">
    <name type="scientific">uncultured Rubrobacteraceae bacterium</name>
    <dbReference type="NCBI Taxonomy" id="349277"/>
    <lineage>
        <taxon>Bacteria</taxon>
        <taxon>Bacillati</taxon>
        <taxon>Actinomycetota</taxon>
        <taxon>Rubrobacteria</taxon>
        <taxon>Rubrobacterales</taxon>
        <taxon>Rubrobacteraceae</taxon>
        <taxon>environmental samples</taxon>
    </lineage>
</organism>
<dbReference type="PANTHER" id="PTHR39209">
    <property type="match status" value="1"/>
</dbReference>
<feature type="region of interest" description="Disordered" evidence="1">
    <location>
        <begin position="218"/>
        <end position="243"/>
    </location>
</feature>
<evidence type="ECO:0000259" key="2">
    <source>
        <dbReference type="SMART" id="SM00873"/>
    </source>
</evidence>
<dbReference type="AlphaFoldDB" id="A0A6J4QXC0"/>
<dbReference type="SMART" id="SM00873">
    <property type="entry name" value="B3_4"/>
    <property type="match status" value="1"/>
</dbReference>
<dbReference type="GO" id="GO:0004826">
    <property type="term" value="F:phenylalanine-tRNA ligase activity"/>
    <property type="evidence" value="ECO:0007669"/>
    <property type="project" value="InterPro"/>
</dbReference>
<feature type="domain" description="B3/B4 tRNA-binding" evidence="2">
    <location>
        <begin position="61"/>
        <end position="216"/>
    </location>
</feature>
<dbReference type="InterPro" id="IPR005146">
    <property type="entry name" value="B3/B4_tRNA-bd"/>
</dbReference>
<dbReference type="SUPFAM" id="SSF56037">
    <property type="entry name" value="PheT/TilS domain"/>
    <property type="match status" value="1"/>
</dbReference>
<dbReference type="GO" id="GO:0003723">
    <property type="term" value="F:RNA binding"/>
    <property type="evidence" value="ECO:0007669"/>
    <property type="project" value="InterPro"/>
</dbReference>
<sequence>MFAYDAAVLARYPTIRAGVVHATGLTNGPSPPDLIDEYRAEQRAVAEGLRVTSPADLPSISAWRRAFTRFGAKPTQHRNAAEALLRRLARHGDIPTINILVDIGNLVSIRYAMPVAVFDLARISGSTTVRFATGTEVFTDLGSTAGVHPDPGEVVFVDRNEDVSARRWCWRQSARSATVAATVDALIVVEGHHEAASQDIASAIRDLTSLLDAYQPESHAEPYALSPSNPRAGTSEGDEEASR</sequence>